<reference evidence="9 11" key="3">
    <citation type="submission" date="2020-11" db="EMBL/GenBank/DDBJ databases">
        <title>Closed and high quality bacterial genomes of the OMM12 community.</title>
        <authorList>
            <person name="Marbouty M."/>
            <person name="Lamy-Besnier Q."/>
            <person name="Debarbieux L."/>
            <person name="Koszul R."/>
        </authorList>
    </citation>
    <scope>NUCLEOTIDE SEQUENCE [LARGE SCALE GENOMIC DNA]</scope>
    <source>
        <strain evidence="9 11">KB18</strain>
    </source>
</reference>
<dbReference type="InterPro" id="IPR043133">
    <property type="entry name" value="GTP-CH-I_C/QueF"/>
</dbReference>
<dbReference type="EMBL" id="CP021422">
    <property type="protein sequence ID" value="ASB42432.1"/>
    <property type="molecule type" value="Genomic_DNA"/>
</dbReference>
<dbReference type="SUPFAM" id="SSF55620">
    <property type="entry name" value="Tetrahydrobiopterin biosynthesis enzymes-like"/>
    <property type="match status" value="1"/>
</dbReference>
<dbReference type="GO" id="GO:0046654">
    <property type="term" value="P:tetrahydrofolate biosynthetic process"/>
    <property type="evidence" value="ECO:0007669"/>
    <property type="project" value="UniProtKB-UniRule"/>
</dbReference>
<name>A0A1Z2XVG8_9FIRM</name>
<evidence type="ECO:0000259" key="7">
    <source>
        <dbReference type="SMART" id="SM00905"/>
    </source>
</evidence>
<keyword evidence="10" id="KW-1185">Reference proteome</keyword>
<evidence type="ECO:0000256" key="3">
    <source>
        <dbReference type="ARBA" id="ARBA00005708"/>
    </source>
</evidence>
<comment type="catalytic activity">
    <reaction evidence="1 6">
        <text>7,8-dihydroneopterin = 6-hydroxymethyl-7,8-dihydropterin + glycolaldehyde</text>
        <dbReference type="Rhea" id="RHEA:10540"/>
        <dbReference type="ChEBI" id="CHEBI:17001"/>
        <dbReference type="ChEBI" id="CHEBI:17071"/>
        <dbReference type="ChEBI" id="CHEBI:44841"/>
        <dbReference type="EC" id="4.1.2.25"/>
    </reaction>
</comment>
<evidence type="ECO:0000313" key="9">
    <source>
        <dbReference type="EMBL" id="QQR31720.1"/>
    </source>
</evidence>
<reference evidence="8" key="1">
    <citation type="journal article" date="2017" name="Genome Announc.">
        <title>High-Quality Whole-Genome Sequences of the Oligo-Mouse-Microbiota Bacterial Community.</title>
        <authorList>
            <person name="Garzetti D."/>
            <person name="Brugiroux S."/>
            <person name="Bunk B."/>
            <person name="Pukall R."/>
            <person name="McCoy K.D."/>
            <person name="Macpherson A.J."/>
            <person name="Stecher B."/>
        </authorList>
    </citation>
    <scope>NUCLEOTIDE SEQUENCE</scope>
    <source>
        <strain evidence="8">KB18</strain>
    </source>
</reference>
<dbReference type="Proteomes" id="UP000596035">
    <property type="component" value="Chromosome"/>
</dbReference>
<dbReference type="EC" id="4.1.2.25" evidence="6"/>
<evidence type="ECO:0000256" key="2">
    <source>
        <dbReference type="ARBA" id="ARBA00005013"/>
    </source>
</evidence>
<dbReference type="PANTHER" id="PTHR42844:SF1">
    <property type="entry name" value="DIHYDRONEOPTERIN ALDOLASE 1-RELATED"/>
    <property type="match status" value="1"/>
</dbReference>
<comment type="similarity">
    <text evidence="3 6">Belongs to the DHNA family.</text>
</comment>
<comment type="pathway">
    <text evidence="2 6">Cofactor biosynthesis; tetrahydrofolate biosynthesis; 2-amino-4-hydroxy-6-hydroxymethyl-7,8-dihydropteridine diphosphate from 7,8-dihydroneopterin triphosphate: step 3/4.</text>
</comment>
<sequence length="131" mass="14776">MDRIYIKGLELFAYHGVNPEEKRDGQTFLLDITLHADLSRARQTDSLEDTVNYAAVRKTVQRAFTAESYDLIERAAQTVCEAILREHPKVEKVGLLLKKPEAPMNAKFGYVAVETELSRPAERGKLPCVPC</sequence>
<protein>
    <recommendedName>
        <fullName evidence="6">7,8-dihydroneopterin aldolase</fullName>
        <ecNumber evidence="6">4.1.2.25</ecNumber>
    </recommendedName>
</protein>
<evidence type="ECO:0000313" key="8">
    <source>
        <dbReference type="EMBL" id="ASB42432.1"/>
    </source>
</evidence>
<dbReference type="NCBIfam" id="TIGR00525">
    <property type="entry name" value="folB"/>
    <property type="match status" value="1"/>
</dbReference>
<dbReference type="NCBIfam" id="TIGR00526">
    <property type="entry name" value="folB_dom"/>
    <property type="match status" value="1"/>
</dbReference>
<dbReference type="GO" id="GO:0004150">
    <property type="term" value="F:dihydroneopterin aldolase activity"/>
    <property type="evidence" value="ECO:0007669"/>
    <property type="project" value="UniProtKB-UniRule"/>
</dbReference>
<proteinExistence type="inferred from homology"/>
<keyword evidence="4 6" id="KW-0289">Folate biosynthesis</keyword>
<evidence type="ECO:0000256" key="1">
    <source>
        <dbReference type="ARBA" id="ARBA00001353"/>
    </source>
</evidence>
<dbReference type="RefSeq" id="WP_084384365.1">
    <property type="nucleotide sequence ID" value="NZ_CAJTCQ010000001.1"/>
</dbReference>
<dbReference type="Gene3D" id="3.30.1130.10">
    <property type="match status" value="1"/>
</dbReference>
<dbReference type="SMART" id="SM00905">
    <property type="entry name" value="FolB"/>
    <property type="match status" value="1"/>
</dbReference>
<dbReference type="InterPro" id="IPR006156">
    <property type="entry name" value="Dihydroneopterin_aldolase"/>
</dbReference>
<evidence type="ECO:0000256" key="4">
    <source>
        <dbReference type="ARBA" id="ARBA00022909"/>
    </source>
</evidence>
<dbReference type="PANTHER" id="PTHR42844">
    <property type="entry name" value="DIHYDRONEOPTERIN ALDOLASE 1-RELATED"/>
    <property type="match status" value="1"/>
</dbReference>
<reference evidence="10" key="2">
    <citation type="submission" date="2017-05" db="EMBL/GenBank/DDBJ databases">
        <title>Improved OligoMM genomes.</title>
        <authorList>
            <person name="Garzetti D."/>
        </authorList>
    </citation>
    <scope>NUCLEOTIDE SEQUENCE [LARGE SCALE GENOMIC DNA]</scope>
    <source>
        <strain evidence="10">KB18</strain>
    </source>
</reference>
<dbReference type="CDD" id="cd00534">
    <property type="entry name" value="DHNA_DHNTPE"/>
    <property type="match status" value="1"/>
</dbReference>
<dbReference type="InterPro" id="IPR006157">
    <property type="entry name" value="FolB_dom"/>
</dbReference>
<comment type="function">
    <text evidence="6">Catalyzes the conversion of 7,8-dihydroneopterin to 6-hydroxymethyl-7,8-dihydropterin.</text>
</comment>
<evidence type="ECO:0000256" key="5">
    <source>
        <dbReference type="ARBA" id="ARBA00023239"/>
    </source>
</evidence>
<evidence type="ECO:0000313" key="11">
    <source>
        <dbReference type="Proteomes" id="UP000596035"/>
    </source>
</evidence>
<dbReference type="AlphaFoldDB" id="A0A1Z2XVG8"/>
<dbReference type="EMBL" id="CP065321">
    <property type="protein sequence ID" value="QQR31720.1"/>
    <property type="molecule type" value="Genomic_DNA"/>
</dbReference>
<feature type="domain" description="Dihydroneopterin aldolase/epimerase" evidence="7">
    <location>
        <begin position="4"/>
        <end position="117"/>
    </location>
</feature>
<organism evidence="9 11">
    <name type="scientific">Acutalibacter muris</name>
    <dbReference type="NCBI Taxonomy" id="1796620"/>
    <lineage>
        <taxon>Bacteria</taxon>
        <taxon>Bacillati</taxon>
        <taxon>Bacillota</taxon>
        <taxon>Clostridia</taxon>
        <taxon>Eubacteriales</taxon>
        <taxon>Acutalibacteraceae</taxon>
        <taxon>Acutalibacter</taxon>
    </lineage>
</organism>
<keyword evidence="5 6" id="KW-0456">Lyase</keyword>
<gene>
    <name evidence="9" type="primary">folB</name>
    <name evidence="8" type="ORF">ADH66_18335</name>
    <name evidence="9" type="ORF">I5Q82_08750</name>
</gene>
<dbReference type="GO" id="GO:0046656">
    <property type="term" value="P:folic acid biosynthetic process"/>
    <property type="evidence" value="ECO:0007669"/>
    <property type="project" value="UniProtKB-UniRule"/>
</dbReference>
<evidence type="ECO:0000313" key="10">
    <source>
        <dbReference type="Proteomes" id="UP000196710"/>
    </source>
</evidence>
<dbReference type="Pfam" id="PF02152">
    <property type="entry name" value="FolB"/>
    <property type="match status" value="1"/>
</dbReference>
<accession>A0A1Z2XVG8</accession>
<dbReference type="KEGG" id="amur:ADH66_18335"/>
<dbReference type="Proteomes" id="UP000196710">
    <property type="component" value="Chromosome"/>
</dbReference>
<dbReference type="GO" id="GO:0005737">
    <property type="term" value="C:cytoplasm"/>
    <property type="evidence" value="ECO:0007669"/>
    <property type="project" value="TreeGrafter"/>
</dbReference>
<evidence type="ECO:0000256" key="6">
    <source>
        <dbReference type="RuleBase" id="RU362079"/>
    </source>
</evidence>